<comment type="subcellular location">
    <subcellularLocation>
        <location evidence="1">Cell envelope</location>
    </subcellularLocation>
</comment>
<evidence type="ECO:0000256" key="2">
    <source>
        <dbReference type="ARBA" id="ARBA00008814"/>
    </source>
</evidence>
<dbReference type="Proteomes" id="UP000286997">
    <property type="component" value="Unassembled WGS sequence"/>
</dbReference>
<dbReference type="Pfam" id="PF01497">
    <property type="entry name" value="Peripla_BP_2"/>
    <property type="match status" value="1"/>
</dbReference>
<dbReference type="SUPFAM" id="SSF53807">
    <property type="entry name" value="Helical backbone' metal receptor"/>
    <property type="match status" value="1"/>
</dbReference>
<proteinExistence type="inferred from homology"/>
<sequence length="298" mass="31076">MSRCGPTSGALLPTRRALLAAAAGAVLPRSPACAAGAAAPRIAAIDWAMLETALALGAEVVAGAELVLYRRLVVEPPVPDRVADLGLRGSLNFEALLRAAPDLILSAPWYGRIEGQLGRIAPVLSLRIDQRGRPPYAAAIEATRIAAARVGREGEAERVVAEAEAALAAAAQRLASRRGERVFVISVGDPRHFRAFGPDSMHGAVLDRLGLASAWTGNTRYLAQAPVDILALAQDPGASIVIVGPLPPDAARALPQSALWNALPAVRENRVRLLAPVNPFGALPTAARFARLLAEALA</sequence>
<dbReference type="PANTHER" id="PTHR30532">
    <property type="entry name" value="IRON III DICITRATE-BINDING PERIPLASMIC PROTEIN"/>
    <property type="match status" value="1"/>
</dbReference>
<keyword evidence="5 6" id="KW-0732">Signal</keyword>
<gene>
    <name evidence="8" type="ORF">EOE48_10730</name>
</gene>
<dbReference type="PROSITE" id="PS50983">
    <property type="entry name" value="FE_B12_PBP"/>
    <property type="match status" value="1"/>
</dbReference>
<dbReference type="AlphaFoldDB" id="A0A437P7U7"/>
<reference evidence="8 9" key="1">
    <citation type="submission" date="2019-01" db="EMBL/GenBank/DDBJ databases">
        <authorList>
            <person name="Chen W.-M."/>
        </authorList>
    </citation>
    <scope>NUCLEOTIDE SEQUENCE [LARGE SCALE GENOMIC DNA]</scope>
    <source>
        <strain evidence="8 9">TER-1</strain>
    </source>
</reference>
<keyword evidence="4" id="KW-0410">Iron transport</keyword>
<evidence type="ECO:0000256" key="3">
    <source>
        <dbReference type="ARBA" id="ARBA00022448"/>
    </source>
</evidence>
<keyword evidence="3" id="KW-0813">Transport</keyword>
<accession>A0A437P7U7</accession>
<evidence type="ECO:0000256" key="5">
    <source>
        <dbReference type="ARBA" id="ARBA00022729"/>
    </source>
</evidence>
<keyword evidence="9" id="KW-1185">Reference proteome</keyword>
<keyword evidence="4" id="KW-0406">Ion transport</keyword>
<feature type="domain" description="Fe/B12 periplasmic-binding" evidence="7">
    <location>
        <begin position="41"/>
        <end position="298"/>
    </location>
</feature>
<dbReference type="PRINTS" id="PR01715">
    <property type="entry name" value="FERRIBNDNGPP"/>
</dbReference>
<dbReference type="EMBL" id="SACP01000009">
    <property type="protein sequence ID" value="RVU18365.1"/>
    <property type="molecule type" value="Genomic_DNA"/>
</dbReference>
<dbReference type="GO" id="GO:0030288">
    <property type="term" value="C:outer membrane-bounded periplasmic space"/>
    <property type="evidence" value="ECO:0007669"/>
    <property type="project" value="TreeGrafter"/>
</dbReference>
<comment type="caution">
    <text evidence="8">The sequence shown here is derived from an EMBL/GenBank/DDBJ whole genome shotgun (WGS) entry which is preliminary data.</text>
</comment>
<name>A0A437P7U7_9HYPH</name>
<dbReference type="InterPro" id="IPR002491">
    <property type="entry name" value="ABC_transptr_periplasmic_BD"/>
</dbReference>
<feature type="chain" id="PRO_5019509835" evidence="6">
    <location>
        <begin position="35"/>
        <end position="298"/>
    </location>
</feature>
<evidence type="ECO:0000313" key="9">
    <source>
        <dbReference type="Proteomes" id="UP000286997"/>
    </source>
</evidence>
<evidence type="ECO:0000259" key="7">
    <source>
        <dbReference type="PROSITE" id="PS50983"/>
    </source>
</evidence>
<organism evidence="8 9">
    <name type="scientific">Methylobacterium oryzihabitans</name>
    <dbReference type="NCBI Taxonomy" id="2499852"/>
    <lineage>
        <taxon>Bacteria</taxon>
        <taxon>Pseudomonadati</taxon>
        <taxon>Pseudomonadota</taxon>
        <taxon>Alphaproteobacteria</taxon>
        <taxon>Hyphomicrobiales</taxon>
        <taxon>Methylobacteriaceae</taxon>
        <taxon>Methylobacterium</taxon>
    </lineage>
</organism>
<comment type="similarity">
    <text evidence="2">Belongs to the bacterial solute-binding protein 8 family.</text>
</comment>
<evidence type="ECO:0000313" key="8">
    <source>
        <dbReference type="EMBL" id="RVU18365.1"/>
    </source>
</evidence>
<evidence type="ECO:0000256" key="1">
    <source>
        <dbReference type="ARBA" id="ARBA00004196"/>
    </source>
</evidence>
<evidence type="ECO:0000256" key="6">
    <source>
        <dbReference type="SAM" id="SignalP"/>
    </source>
</evidence>
<dbReference type="PANTHER" id="PTHR30532:SF1">
    <property type="entry name" value="IRON(3+)-HYDROXAMATE-BINDING PROTEIN FHUD"/>
    <property type="match status" value="1"/>
</dbReference>
<dbReference type="OrthoDB" id="8370650at2"/>
<dbReference type="InterPro" id="IPR051313">
    <property type="entry name" value="Bact_iron-sidero_bind"/>
</dbReference>
<dbReference type="GO" id="GO:1901678">
    <property type="term" value="P:iron coordination entity transport"/>
    <property type="evidence" value="ECO:0007669"/>
    <property type="project" value="UniProtKB-ARBA"/>
</dbReference>
<dbReference type="Gene3D" id="3.40.50.1980">
    <property type="entry name" value="Nitrogenase molybdenum iron protein domain"/>
    <property type="match status" value="2"/>
</dbReference>
<keyword evidence="4" id="KW-0408">Iron</keyword>
<evidence type="ECO:0000256" key="4">
    <source>
        <dbReference type="ARBA" id="ARBA00022496"/>
    </source>
</evidence>
<protein>
    <submittedName>
        <fullName evidence="8">Iron-siderophore ABC transporter substrate-binding protein</fullName>
    </submittedName>
</protein>
<feature type="signal peptide" evidence="6">
    <location>
        <begin position="1"/>
        <end position="34"/>
    </location>
</feature>